<keyword evidence="2 6" id="KW-0812">Transmembrane</keyword>
<dbReference type="InterPro" id="IPR037185">
    <property type="entry name" value="EmrE-like"/>
</dbReference>
<evidence type="ECO:0000256" key="3">
    <source>
        <dbReference type="ARBA" id="ARBA00022989"/>
    </source>
</evidence>
<keyword evidence="4 6" id="KW-0472">Membrane</keyword>
<feature type="transmembrane region" description="Helical" evidence="6">
    <location>
        <begin position="177"/>
        <end position="198"/>
    </location>
</feature>
<feature type="transmembrane region" description="Helical" evidence="6">
    <location>
        <begin position="204"/>
        <end position="222"/>
    </location>
</feature>
<dbReference type="SUPFAM" id="SSF103481">
    <property type="entry name" value="Multidrug resistance efflux transporter EmrE"/>
    <property type="match status" value="1"/>
</dbReference>
<evidence type="ECO:0000256" key="6">
    <source>
        <dbReference type="SAM" id="Phobius"/>
    </source>
</evidence>
<protein>
    <recommendedName>
        <fullName evidence="9">WAT1-related protein</fullName>
    </recommendedName>
</protein>
<evidence type="ECO:0000313" key="7">
    <source>
        <dbReference type="EMBL" id="KAJ4969803.1"/>
    </source>
</evidence>
<evidence type="ECO:0000256" key="2">
    <source>
        <dbReference type="ARBA" id="ARBA00022692"/>
    </source>
</evidence>
<dbReference type="OrthoDB" id="1728340at2759"/>
<dbReference type="InterPro" id="IPR030184">
    <property type="entry name" value="WAT1-related"/>
</dbReference>
<feature type="transmembrane region" description="Helical" evidence="6">
    <location>
        <begin position="70"/>
        <end position="89"/>
    </location>
</feature>
<gene>
    <name evidence="7" type="ORF">NE237_002902</name>
</gene>
<evidence type="ECO:0000256" key="5">
    <source>
        <dbReference type="SAM" id="MobiDB-lite"/>
    </source>
</evidence>
<evidence type="ECO:0008006" key="9">
    <source>
        <dbReference type="Google" id="ProtNLM"/>
    </source>
</evidence>
<feature type="transmembrane region" description="Helical" evidence="6">
    <location>
        <begin position="7"/>
        <end position="30"/>
    </location>
</feature>
<feature type="transmembrane region" description="Helical" evidence="6">
    <location>
        <begin position="36"/>
        <end position="58"/>
    </location>
</feature>
<keyword evidence="3 6" id="KW-1133">Transmembrane helix</keyword>
<evidence type="ECO:0000313" key="8">
    <source>
        <dbReference type="Proteomes" id="UP001141806"/>
    </source>
</evidence>
<dbReference type="GO" id="GO:0022857">
    <property type="term" value="F:transmembrane transporter activity"/>
    <property type="evidence" value="ECO:0007669"/>
    <property type="project" value="InterPro"/>
</dbReference>
<dbReference type="GO" id="GO:0016020">
    <property type="term" value="C:membrane"/>
    <property type="evidence" value="ECO:0007669"/>
    <property type="project" value="InterPro"/>
</dbReference>
<feature type="compositionally biased region" description="Polar residues" evidence="5">
    <location>
        <begin position="251"/>
        <end position="266"/>
    </location>
</feature>
<feature type="region of interest" description="Disordered" evidence="5">
    <location>
        <begin position="232"/>
        <end position="266"/>
    </location>
</feature>
<dbReference type="PANTHER" id="PTHR31218">
    <property type="entry name" value="WAT1-RELATED PROTEIN"/>
    <property type="match status" value="1"/>
</dbReference>
<keyword evidence="8" id="KW-1185">Reference proteome</keyword>
<evidence type="ECO:0000256" key="1">
    <source>
        <dbReference type="ARBA" id="ARBA00004141"/>
    </source>
</evidence>
<dbReference type="EMBL" id="JAMYWD010000005">
    <property type="protein sequence ID" value="KAJ4969803.1"/>
    <property type="molecule type" value="Genomic_DNA"/>
</dbReference>
<sequence>MGSIKVWAWYMAMVVQFTYAGSKILIKIALNKGLSQLVFMVYRHLIAMLLLGPLAYFLERKQRPSLSLPTMIKIFFLSSLGTIMHLNYISNSFRLEKLKLESANGRDKVCGTLICIGGALIFTFWKGGYLFKGFIRSPLINSHDESRGSTHGSMYHKENWIKGSLLILTGNTAWRPIFAAMFSLLQLIIVGIFSAIVFAEGLHLGGLIGAILIVMGLYLVLWEKSSDNPLQRKVENNDKNSLDPKTLEISVANQPSSINTNSSEKL</sequence>
<feature type="transmembrane region" description="Helical" evidence="6">
    <location>
        <begin position="109"/>
        <end position="131"/>
    </location>
</feature>
<name>A0A9Q0KFU9_9MAGN</name>
<dbReference type="Proteomes" id="UP001141806">
    <property type="component" value="Unassembled WGS sequence"/>
</dbReference>
<proteinExistence type="predicted"/>
<dbReference type="AlphaFoldDB" id="A0A9Q0KFU9"/>
<evidence type="ECO:0000256" key="4">
    <source>
        <dbReference type="ARBA" id="ARBA00023136"/>
    </source>
</evidence>
<reference evidence="7" key="1">
    <citation type="journal article" date="2023" name="Plant J.">
        <title>The genome of the king protea, Protea cynaroides.</title>
        <authorList>
            <person name="Chang J."/>
            <person name="Duong T.A."/>
            <person name="Schoeman C."/>
            <person name="Ma X."/>
            <person name="Roodt D."/>
            <person name="Barker N."/>
            <person name="Li Z."/>
            <person name="Van de Peer Y."/>
            <person name="Mizrachi E."/>
        </authorList>
    </citation>
    <scope>NUCLEOTIDE SEQUENCE</scope>
    <source>
        <tissue evidence="7">Young leaves</tissue>
    </source>
</reference>
<feature type="compositionally biased region" description="Basic and acidic residues" evidence="5">
    <location>
        <begin position="232"/>
        <end position="246"/>
    </location>
</feature>
<comment type="subcellular location">
    <subcellularLocation>
        <location evidence="1">Membrane</location>
        <topology evidence="1">Multi-pass membrane protein</topology>
    </subcellularLocation>
</comment>
<comment type="caution">
    <text evidence="7">The sequence shown here is derived from an EMBL/GenBank/DDBJ whole genome shotgun (WGS) entry which is preliminary data.</text>
</comment>
<organism evidence="7 8">
    <name type="scientific">Protea cynaroides</name>
    <dbReference type="NCBI Taxonomy" id="273540"/>
    <lineage>
        <taxon>Eukaryota</taxon>
        <taxon>Viridiplantae</taxon>
        <taxon>Streptophyta</taxon>
        <taxon>Embryophyta</taxon>
        <taxon>Tracheophyta</taxon>
        <taxon>Spermatophyta</taxon>
        <taxon>Magnoliopsida</taxon>
        <taxon>Proteales</taxon>
        <taxon>Proteaceae</taxon>
        <taxon>Protea</taxon>
    </lineage>
</organism>
<accession>A0A9Q0KFU9</accession>